<evidence type="ECO:0000259" key="4">
    <source>
        <dbReference type="PROSITE" id="PS50987"/>
    </source>
</evidence>
<dbReference type="SUPFAM" id="SSF46785">
    <property type="entry name" value="Winged helix' DNA-binding domain"/>
    <property type="match status" value="1"/>
</dbReference>
<name>A0AAU6PH76_9GAMM</name>
<dbReference type="Gene3D" id="1.10.10.10">
    <property type="entry name" value="Winged helix-like DNA-binding domain superfamily/Winged helix DNA-binding domain"/>
    <property type="match status" value="1"/>
</dbReference>
<dbReference type="PRINTS" id="PR00778">
    <property type="entry name" value="HTHARSR"/>
</dbReference>
<dbReference type="InterPro" id="IPR001845">
    <property type="entry name" value="HTH_ArsR_DNA-bd_dom"/>
</dbReference>
<evidence type="ECO:0000256" key="2">
    <source>
        <dbReference type="ARBA" id="ARBA00023125"/>
    </source>
</evidence>
<dbReference type="CDD" id="cd00090">
    <property type="entry name" value="HTH_ARSR"/>
    <property type="match status" value="1"/>
</dbReference>
<dbReference type="InterPro" id="IPR051081">
    <property type="entry name" value="HTH_MetalResp_TranReg"/>
</dbReference>
<dbReference type="InterPro" id="IPR011991">
    <property type="entry name" value="ArsR-like_HTH"/>
</dbReference>
<sequence>MELLDKDKDKDIEKTAKTLKAMAHPLRLKILCMLKNDELPMFEIKEKIGTCQSNISQHIDILRAKDIVVSRREGNKTLCRIKDVSVLTLVANMQATFCSEI</sequence>
<dbReference type="Pfam" id="PF01022">
    <property type="entry name" value="HTH_5"/>
    <property type="match status" value="1"/>
</dbReference>
<keyword evidence="1" id="KW-0805">Transcription regulation</keyword>
<accession>A0AAU6PH76</accession>
<evidence type="ECO:0000256" key="1">
    <source>
        <dbReference type="ARBA" id="ARBA00023015"/>
    </source>
</evidence>
<keyword evidence="3" id="KW-0804">Transcription</keyword>
<evidence type="ECO:0000256" key="3">
    <source>
        <dbReference type="ARBA" id="ARBA00023163"/>
    </source>
</evidence>
<dbReference type="InterPro" id="IPR036390">
    <property type="entry name" value="WH_DNA-bd_sf"/>
</dbReference>
<keyword evidence="2" id="KW-0238">DNA-binding</keyword>
<evidence type="ECO:0000313" key="5">
    <source>
        <dbReference type="EMBL" id="WXU00379.1"/>
    </source>
</evidence>
<gene>
    <name evidence="5" type="primary">bigR_1</name>
    <name evidence="5" type="ORF">Ctma_1094</name>
</gene>
<dbReference type="PANTHER" id="PTHR33154:SF28">
    <property type="entry name" value="HTH-TYPE TRANSCRIPTIONAL REGULATOR YGAV-RELATED"/>
    <property type="match status" value="1"/>
</dbReference>
<dbReference type="SMART" id="SM00418">
    <property type="entry name" value="HTH_ARSR"/>
    <property type="match status" value="1"/>
</dbReference>
<protein>
    <submittedName>
        <fullName evidence="5">Biofilm growth-associated repressor</fullName>
    </submittedName>
</protein>
<feature type="domain" description="HTH arsR-type" evidence="4">
    <location>
        <begin position="7"/>
        <end position="101"/>
    </location>
</feature>
<dbReference type="NCBIfam" id="NF033788">
    <property type="entry name" value="HTH_metalloreg"/>
    <property type="match status" value="1"/>
</dbReference>
<dbReference type="PANTHER" id="PTHR33154">
    <property type="entry name" value="TRANSCRIPTIONAL REGULATOR, ARSR FAMILY"/>
    <property type="match status" value="1"/>
</dbReference>
<reference evidence="5" key="1">
    <citation type="submission" date="2023-10" db="EMBL/GenBank/DDBJ databases">
        <title>The first scallop-associated chemosynthetic bacterial symbiont.</title>
        <authorList>
            <person name="Lin Y.-T."/>
            <person name="Sun J."/>
            <person name="Ip J.C.-H."/>
            <person name="He X."/>
            <person name="Gao Z.-M."/>
            <person name="Perez M."/>
            <person name="Xu T."/>
            <person name="Qian P.-Y."/>
            <person name="Qiu J.-W."/>
        </authorList>
    </citation>
    <scope>NUCLEOTIDE SEQUENCE</scope>
    <source>
        <strain evidence="5">Gill1</strain>
    </source>
</reference>
<dbReference type="PROSITE" id="PS50987">
    <property type="entry name" value="HTH_ARSR_2"/>
    <property type="match status" value="1"/>
</dbReference>
<dbReference type="AlphaFoldDB" id="A0AAU6PH76"/>
<proteinExistence type="predicted"/>
<dbReference type="GO" id="GO:0003677">
    <property type="term" value="F:DNA binding"/>
    <property type="evidence" value="ECO:0007669"/>
    <property type="project" value="UniProtKB-KW"/>
</dbReference>
<dbReference type="GO" id="GO:0003700">
    <property type="term" value="F:DNA-binding transcription factor activity"/>
    <property type="evidence" value="ECO:0007669"/>
    <property type="project" value="InterPro"/>
</dbReference>
<organism evidence="5">
    <name type="scientific">Catillopecten margaritatus gill symbiont</name>
    <dbReference type="NCBI Taxonomy" id="3083288"/>
    <lineage>
        <taxon>Bacteria</taxon>
        <taxon>Pseudomonadati</taxon>
        <taxon>Pseudomonadota</taxon>
        <taxon>Gammaproteobacteria</taxon>
        <taxon>sulfur-oxidizing symbionts</taxon>
    </lineage>
</organism>
<dbReference type="EMBL" id="CP138327">
    <property type="protein sequence ID" value="WXU00379.1"/>
    <property type="molecule type" value="Genomic_DNA"/>
</dbReference>
<dbReference type="InterPro" id="IPR036388">
    <property type="entry name" value="WH-like_DNA-bd_sf"/>
</dbReference>